<proteinExistence type="predicted"/>
<dbReference type="KEGG" id="ttz:FHG85_07980"/>
<protein>
    <submittedName>
        <fullName evidence="1">Uncharacterized protein</fullName>
    </submittedName>
</protein>
<dbReference type="EMBL" id="CP041345">
    <property type="protein sequence ID" value="QKG80201.1"/>
    <property type="molecule type" value="Genomic_DNA"/>
</dbReference>
<accession>A0A7D4BS90</accession>
<name>A0A7D4BS90_9BACT</name>
<evidence type="ECO:0000313" key="2">
    <source>
        <dbReference type="Proteomes" id="UP000500961"/>
    </source>
</evidence>
<evidence type="ECO:0000313" key="1">
    <source>
        <dbReference type="EMBL" id="QKG80201.1"/>
    </source>
</evidence>
<dbReference type="Proteomes" id="UP000500961">
    <property type="component" value="Chromosome"/>
</dbReference>
<sequence>MISRRRGFNTEKLKRIHRKEILFNTCEIEAINQYCKKYKVKNKSKFIREAIISKVLNQFDQDYPRLF</sequence>
<gene>
    <name evidence="1" type="ORF">FHG85_07980</name>
</gene>
<dbReference type="RefSeq" id="WP_173074718.1">
    <property type="nucleotide sequence ID" value="NZ_CP041345.1"/>
</dbReference>
<keyword evidence="2" id="KW-1185">Reference proteome</keyword>
<organism evidence="1 2">
    <name type="scientific">Tenuifilum thalassicum</name>
    <dbReference type="NCBI Taxonomy" id="2590900"/>
    <lineage>
        <taxon>Bacteria</taxon>
        <taxon>Pseudomonadati</taxon>
        <taxon>Bacteroidota</taxon>
        <taxon>Bacteroidia</taxon>
        <taxon>Bacteroidales</taxon>
        <taxon>Tenuifilaceae</taxon>
        <taxon>Tenuifilum</taxon>
    </lineage>
</organism>
<reference evidence="1 2" key="1">
    <citation type="submission" date="2019-07" db="EMBL/GenBank/DDBJ databases">
        <title>Thalassofilum flectens gen. nov., sp. nov., a novel moderate thermophilic anaerobe from a shallow sea hot spring in Kunashir Island (Russia), representing a new family in the order Bacteroidales, and proposal of Thalassofilacea fam. nov.</title>
        <authorList>
            <person name="Kochetkova T.V."/>
            <person name="Podosokorskaya O.A."/>
            <person name="Novikov A."/>
            <person name="Elcheninov A.G."/>
            <person name="Toshchakov S.V."/>
            <person name="Kublanov I.V."/>
        </authorList>
    </citation>
    <scope>NUCLEOTIDE SEQUENCE [LARGE SCALE GENOMIC DNA]</scope>
    <source>
        <strain evidence="1 2">38-H</strain>
    </source>
</reference>
<dbReference type="AlphaFoldDB" id="A0A7D4BS90"/>